<gene>
    <name evidence="1" type="ORF">QFC20_005514</name>
</gene>
<evidence type="ECO:0000313" key="2">
    <source>
        <dbReference type="Proteomes" id="UP001230649"/>
    </source>
</evidence>
<sequence length="1076" mass="119161">MSTVYPTSYPGSPSGPLSPLHTPSGNNALHVAPAVTHHARNGSFQNRKDSSYSAQGRPSFSGFKQLGGAPSMIRQASRASAAPTDATIKYQQFDLPRRGTGWTTTTAQFTSTSGYRSMGKQHRRPPDGSWANMDPDEVFRRLNVAEVKKVEAQLRASAGGKQAELRAMVSERYRDLLLSTTQIATIHDSSLKLSRALERIEALCSDPGQVLKPDNQNDRFAKQEKDDALVIKSTKGNKYPASSGNKPETSAETDGSNITEQLPAAAAVKFLVDAPEAMYRFLSARAYLQAAFLWLLARTVKEYMLSSQEDSAEEEHNKMYTPLVQKQWETLVPLRAQVVHKATASMRDLKRILKPGQEQDRITFVQTLLAIMLLDSNTSLEALTLFLNQRARSIEDIFTASQFIRPNVSFVRDPASSNVKSATTPNDRPKSRHTRQASRLDAAQILRELSPAPPGAKDALSPTDTSEAQRPDRKDIKRKMVRDRVSKALLDTIKCIASTVGMSKSSYLSRPEADSSSSLLDEAIHKVQRGERKASTAQRGSTSRQASMTDGQRRTSRLPSTLPVITDQNLGQTPFASTSTILRTLPSSQMLVTYLPERVQTFTPFIAPISAKSKPEQERQIIDKLDTWVSEALTALAPRIDIWLSRLDNIADIWKIRAHLLRLLDEIKSNESIALTTQQVDAIRKVAQSAFETRTKAIWRAQLDQLSNDMRSGLKQSLDKIRNNDTRSMTDLHPSLMYFSSPMHFPSVSMGAFASNSSQQANFVNAELPRFRADLRTRLSHRTHLLQERLGDLEKTLAQLQDDASALAKHRQGHALVEIYQKDLTSALSNLVDILEDTLRTVRDNSTSDPISVDLAMFIGRFALHLGTLRVLKSEDALESTVTDDIQRKLDQVYLQSVAPWKTRTLEDAMQIFKKAFDLQAYAVPDPSSYIFNALADMVAAILDSGAIQPQRMELQKELAVEFSSQAISIWKESGSLSGSSEHSPCMALLAYIAGTATTQQVESAIPYIKKVQLLLQPLLEHTLSSLPTTVTAARSASENRQAILLPFGQSPISNDYVSPTPVMKPSARFAMLSLV</sequence>
<accession>A0ACC2VLQ5</accession>
<name>A0ACC2VLQ5_9TREE</name>
<comment type="caution">
    <text evidence="1">The sequence shown here is derived from an EMBL/GenBank/DDBJ whole genome shotgun (WGS) entry which is preliminary data.</text>
</comment>
<keyword evidence="2" id="KW-1185">Reference proteome</keyword>
<proteinExistence type="predicted"/>
<reference evidence="1" key="1">
    <citation type="submission" date="2023-04" db="EMBL/GenBank/DDBJ databases">
        <title>Draft Genome sequencing of Naganishia species isolated from polar environments using Oxford Nanopore Technology.</title>
        <authorList>
            <person name="Leo P."/>
            <person name="Venkateswaran K."/>
        </authorList>
    </citation>
    <scope>NUCLEOTIDE SEQUENCE</scope>
    <source>
        <strain evidence="1">MNA-CCFEE 5262</strain>
    </source>
</reference>
<dbReference type="Proteomes" id="UP001230649">
    <property type="component" value="Unassembled WGS sequence"/>
</dbReference>
<protein>
    <submittedName>
        <fullName evidence="1">Uncharacterized protein</fullName>
    </submittedName>
</protein>
<evidence type="ECO:0000313" key="1">
    <source>
        <dbReference type="EMBL" id="KAJ9100237.1"/>
    </source>
</evidence>
<organism evidence="1 2">
    <name type="scientific">Naganishia adeliensis</name>
    <dbReference type="NCBI Taxonomy" id="92952"/>
    <lineage>
        <taxon>Eukaryota</taxon>
        <taxon>Fungi</taxon>
        <taxon>Dikarya</taxon>
        <taxon>Basidiomycota</taxon>
        <taxon>Agaricomycotina</taxon>
        <taxon>Tremellomycetes</taxon>
        <taxon>Filobasidiales</taxon>
        <taxon>Filobasidiaceae</taxon>
        <taxon>Naganishia</taxon>
    </lineage>
</organism>
<dbReference type="EMBL" id="JASBWS010000077">
    <property type="protein sequence ID" value="KAJ9100237.1"/>
    <property type="molecule type" value="Genomic_DNA"/>
</dbReference>